<dbReference type="Proteomes" id="UP000799750">
    <property type="component" value="Unassembled WGS sequence"/>
</dbReference>
<dbReference type="AlphaFoldDB" id="A0A6A6QD28"/>
<feature type="compositionally biased region" description="Polar residues" evidence="1">
    <location>
        <begin position="150"/>
        <end position="185"/>
    </location>
</feature>
<feature type="region of interest" description="Disordered" evidence="1">
    <location>
        <begin position="100"/>
        <end position="266"/>
    </location>
</feature>
<feature type="compositionally biased region" description="Low complexity" evidence="1">
    <location>
        <begin position="186"/>
        <end position="204"/>
    </location>
</feature>
<feature type="compositionally biased region" description="Polar residues" evidence="1">
    <location>
        <begin position="282"/>
        <end position="329"/>
    </location>
</feature>
<gene>
    <name evidence="2" type="ORF">BU16DRAFT_168956</name>
</gene>
<name>A0A6A6QD28_9PEZI</name>
<feature type="compositionally biased region" description="Polar residues" evidence="1">
    <location>
        <begin position="63"/>
        <end position="86"/>
    </location>
</feature>
<accession>A0A6A6QD28</accession>
<feature type="region of interest" description="Disordered" evidence="1">
    <location>
        <begin position="1"/>
        <end position="86"/>
    </location>
</feature>
<feature type="compositionally biased region" description="Pro residues" evidence="1">
    <location>
        <begin position="395"/>
        <end position="410"/>
    </location>
</feature>
<feature type="compositionally biased region" description="Polar residues" evidence="1">
    <location>
        <begin position="100"/>
        <end position="129"/>
    </location>
</feature>
<sequence length="698" mass="75899">MSQFPHAPIPGAYVPPPSVSPAQYPHQAGQPQGPPQVQQQQHQQQPGQYYQQQPSPSPYQAPNSGNTYAPQHSSSPAQPHGSSKFSVASLNQVFNQAVTTSKPAWQKLSKTVGQKLNKPSSSSYANPTHQYQNNPQNAQQYQNYPQQQAITQYPNPTQPQQAIPHQYQSTPPIQSQTNTPQYQAGPQQPTSTPQSQPTEWQSPTYTNTQQSPIPPTNYAPPVPNNYFPPQQSPSPSQAPPQSQQSAQPQQPCNQFGGQEQVQGPANPQVQYQQETGVTGVHQINPTQNVSPVSPAPQNVTPFSPDINNQGNQWPANGQMQPQQNLQNIPSPEIPQNPAYFNPTPPPQGFPTPPVPSNATSQPPQWAHTPISAPPTPANQYQTAPKNPHQFTPDQVSPPPAQQPGAPPESAPPHVESKPTASRPPSSAPPPTEFIAELPADLGYTPPSVNPLSKPAPTPPQQYQAYHAPTGSRPQSFVVPRRAVSTSSASIHVSTGPWRFVDPSTEQPTPEFFIIADLLFDGLDKKCEPKNTGFLEAPKILESWKVQEMADEPARLFMHNHYHAFASLWTLEGIPHVLVPNEPRLTPSQVPLPQSLKISTELPAPTSPYPSYVPALNRAGWYKYFFLEMVGEPEGLEKMLPAFCADTYNPATAGHPDLSRRDRSEPQSLSARANALRTGAIARVCQEAAAAMGMVTGGA</sequence>
<feature type="compositionally biased region" description="Low complexity" evidence="1">
    <location>
        <begin position="130"/>
        <end position="149"/>
    </location>
</feature>
<feature type="compositionally biased region" description="Polar residues" evidence="1">
    <location>
        <begin position="252"/>
        <end position="266"/>
    </location>
</feature>
<keyword evidence="3" id="KW-1185">Reference proteome</keyword>
<evidence type="ECO:0000256" key="1">
    <source>
        <dbReference type="SAM" id="MobiDB-lite"/>
    </source>
</evidence>
<feature type="compositionally biased region" description="Low complexity" evidence="1">
    <location>
        <begin position="239"/>
        <end position="251"/>
    </location>
</feature>
<feature type="compositionally biased region" description="Pro residues" evidence="1">
    <location>
        <begin position="212"/>
        <end position="223"/>
    </location>
</feature>
<feature type="compositionally biased region" description="Low complexity" evidence="1">
    <location>
        <begin position="460"/>
        <end position="469"/>
    </location>
</feature>
<feature type="compositionally biased region" description="Low complexity" evidence="1">
    <location>
        <begin position="21"/>
        <end position="62"/>
    </location>
</feature>
<evidence type="ECO:0000313" key="3">
    <source>
        <dbReference type="Proteomes" id="UP000799750"/>
    </source>
</evidence>
<feature type="compositionally biased region" description="Pro residues" evidence="1">
    <location>
        <begin position="342"/>
        <end position="355"/>
    </location>
</feature>
<proteinExistence type="predicted"/>
<organism evidence="2 3">
    <name type="scientific">Lophium mytilinum</name>
    <dbReference type="NCBI Taxonomy" id="390894"/>
    <lineage>
        <taxon>Eukaryota</taxon>
        <taxon>Fungi</taxon>
        <taxon>Dikarya</taxon>
        <taxon>Ascomycota</taxon>
        <taxon>Pezizomycotina</taxon>
        <taxon>Dothideomycetes</taxon>
        <taxon>Pleosporomycetidae</taxon>
        <taxon>Mytilinidiales</taxon>
        <taxon>Mytilinidiaceae</taxon>
        <taxon>Lophium</taxon>
    </lineage>
</organism>
<protein>
    <submittedName>
        <fullName evidence="2">Uncharacterized protein</fullName>
    </submittedName>
</protein>
<feature type="compositionally biased region" description="Polar residues" evidence="1">
    <location>
        <begin position="377"/>
        <end position="394"/>
    </location>
</feature>
<feature type="region of interest" description="Disordered" evidence="1">
    <location>
        <begin position="282"/>
        <end position="476"/>
    </location>
</feature>
<reference evidence="2" key="1">
    <citation type="journal article" date="2020" name="Stud. Mycol.">
        <title>101 Dothideomycetes genomes: a test case for predicting lifestyles and emergence of pathogens.</title>
        <authorList>
            <person name="Haridas S."/>
            <person name="Albert R."/>
            <person name="Binder M."/>
            <person name="Bloem J."/>
            <person name="Labutti K."/>
            <person name="Salamov A."/>
            <person name="Andreopoulos B."/>
            <person name="Baker S."/>
            <person name="Barry K."/>
            <person name="Bills G."/>
            <person name="Bluhm B."/>
            <person name="Cannon C."/>
            <person name="Castanera R."/>
            <person name="Culley D."/>
            <person name="Daum C."/>
            <person name="Ezra D."/>
            <person name="Gonzalez J."/>
            <person name="Henrissat B."/>
            <person name="Kuo A."/>
            <person name="Liang C."/>
            <person name="Lipzen A."/>
            <person name="Lutzoni F."/>
            <person name="Magnuson J."/>
            <person name="Mondo S."/>
            <person name="Nolan M."/>
            <person name="Ohm R."/>
            <person name="Pangilinan J."/>
            <person name="Park H.-J."/>
            <person name="Ramirez L."/>
            <person name="Alfaro M."/>
            <person name="Sun H."/>
            <person name="Tritt A."/>
            <person name="Yoshinaga Y."/>
            <person name="Zwiers L.-H."/>
            <person name="Turgeon B."/>
            <person name="Goodwin S."/>
            <person name="Spatafora J."/>
            <person name="Crous P."/>
            <person name="Grigoriev I."/>
        </authorList>
    </citation>
    <scope>NUCLEOTIDE SEQUENCE</scope>
    <source>
        <strain evidence="2">CBS 269.34</strain>
    </source>
</reference>
<dbReference type="EMBL" id="MU004198">
    <property type="protein sequence ID" value="KAF2490041.1"/>
    <property type="molecule type" value="Genomic_DNA"/>
</dbReference>
<evidence type="ECO:0000313" key="2">
    <source>
        <dbReference type="EMBL" id="KAF2490041.1"/>
    </source>
</evidence>
<dbReference type="OrthoDB" id="3941538at2759"/>